<accession>A0A644TS36</accession>
<protein>
    <submittedName>
        <fullName evidence="1">Uncharacterized protein</fullName>
    </submittedName>
</protein>
<name>A0A644TS36_9ZZZZ</name>
<sequence>MQIELNSTEISIVMTLKVTIRDIVKEFCIPFKDFFLHDETLISYESGSKKKIMQENIDLKENKGNARRTLVLFVLPL</sequence>
<evidence type="ECO:0000313" key="1">
    <source>
        <dbReference type="EMBL" id="MPL69798.1"/>
    </source>
</evidence>
<organism evidence="1">
    <name type="scientific">bioreactor metagenome</name>
    <dbReference type="NCBI Taxonomy" id="1076179"/>
    <lineage>
        <taxon>unclassified sequences</taxon>
        <taxon>metagenomes</taxon>
        <taxon>ecological metagenomes</taxon>
    </lineage>
</organism>
<reference evidence="1" key="1">
    <citation type="submission" date="2019-08" db="EMBL/GenBank/DDBJ databases">
        <authorList>
            <person name="Kucharzyk K."/>
            <person name="Murdoch R.W."/>
            <person name="Higgins S."/>
            <person name="Loffler F."/>
        </authorList>
    </citation>
    <scope>NUCLEOTIDE SEQUENCE</scope>
</reference>
<dbReference type="AlphaFoldDB" id="A0A644TS36"/>
<comment type="caution">
    <text evidence="1">The sequence shown here is derived from an EMBL/GenBank/DDBJ whole genome shotgun (WGS) entry which is preliminary data.</text>
</comment>
<gene>
    <name evidence="1" type="ORF">SDC9_15547</name>
</gene>
<dbReference type="EMBL" id="VSSQ01000049">
    <property type="protein sequence ID" value="MPL69798.1"/>
    <property type="molecule type" value="Genomic_DNA"/>
</dbReference>
<proteinExistence type="predicted"/>